<sequence length="129" mass="14631">MLGAETVKGFVFGLKELKRPNFRAQNRNLLKIKPKPKPKLKPINPIPPFLFFFFFPVDSRHNTTTQCFPAASEFRPCFDAYCRSAAACCCGADQLATAARLLQLESRQFERVGLGLLLTLLRRTKFFSS</sequence>
<name>A0AAD8LDN1_TARER</name>
<evidence type="ECO:0000313" key="1">
    <source>
        <dbReference type="EMBL" id="KAK1437693.1"/>
    </source>
</evidence>
<keyword evidence="2" id="KW-1185">Reference proteome</keyword>
<gene>
    <name evidence="1" type="ORF">QVD17_03489</name>
</gene>
<accession>A0AAD8LDN1</accession>
<dbReference type="Proteomes" id="UP001229421">
    <property type="component" value="Unassembled WGS sequence"/>
</dbReference>
<dbReference type="AlphaFoldDB" id="A0AAD8LDN1"/>
<organism evidence="1 2">
    <name type="scientific">Tagetes erecta</name>
    <name type="common">African marigold</name>
    <dbReference type="NCBI Taxonomy" id="13708"/>
    <lineage>
        <taxon>Eukaryota</taxon>
        <taxon>Viridiplantae</taxon>
        <taxon>Streptophyta</taxon>
        <taxon>Embryophyta</taxon>
        <taxon>Tracheophyta</taxon>
        <taxon>Spermatophyta</taxon>
        <taxon>Magnoliopsida</taxon>
        <taxon>eudicotyledons</taxon>
        <taxon>Gunneridae</taxon>
        <taxon>Pentapetalae</taxon>
        <taxon>asterids</taxon>
        <taxon>campanulids</taxon>
        <taxon>Asterales</taxon>
        <taxon>Asteraceae</taxon>
        <taxon>Asteroideae</taxon>
        <taxon>Heliantheae alliance</taxon>
        <taxon>Tageteae</taxon>
        <taxon>Tagetes</taxon>
    </lineage>
</organism>
<comment type="caution">
    <text evidence="1">The sequence shown here is derived from an EMBL/GenBank/DDBJ whole genome shotgun (WGS) entry which is preliminary data.</text>
</comment>
<proteinExistence type="predicted"/>
<evidence type="ECO:0000313" key="2">
    <source>
        <dbReference type="Proteomes" id="UP001229421"/>
    </source>
</evidence>
<reference evidence="1" key="1">
    <citation type="journal article" date="2023" name="bioRxiv">
        <title>Improved chromosome-level genome assembly for marigold (Tagetes erecta).</title>
        <authorList>
            <person name="Jiang F."/>
            <person name="Yuan L."/>
            <person name="Wang S."/>
            <person name="Wang H."/>
            <person name="Xu D."/>
            <person name="Wang A."/>
            <person name="Fan W."/>
        </authorList>
    </citation>
    <scope>NUCLEOTIDE SEQUENCE</scope>
    <source>
        <strain evidence="1">WSJ</strain>
        <tissue evidence="1">Leaf</tissue>
    </source>
</reference>
<protein>
    <submittedName>
        <fullName evidence="1">Uncharacterized protein</fullName>
    </submittedName>
</protein>
<dbReference type="EMBL" id="JAUHHV010000001">
    <property type="protein sequence ID" value="KAK1437693.1"/>
    <property type="molecule type" value="Genomic_DNA"/>
</dbReference>